<feature type="compositionally biased region" description="Basic and acidic residues" evidence="3">
    <location>
        <begin position="250"/>
        <end position="272"/>
    </location>
</feature>
<feature type="domain" description="CCHC-type" evidence="4">
    <location>
        <begin position="140"/>
        <end position="154"/>
    </location>
</feature>
<reference evidence="5" key="1">
    <citation type="journal article" date="2020" name="New Phytol.">
        <title>Comparative genomics reveals dynamic genome evolution in host specialist ectomycorrhizal fungi.</title>
        <authorList>
            <person name="Lofgren L.A."/>
            <person name="Nguyen N.H."/>
            <person name="Vilgalys R."/>
            <person name="Ruytinx J."/>
            <person name="Liao H.L."/>
            <person name="Branco S."/>
            <person name="Kuo A."/>
            <person name="LaButti K."/>
            <person name="Lipzen A."/>
            <person name="Andreopoulos W."/>
            <person name="Pangilinan J."/>
            <person name="Riley R."/>
            <person name="Hundley H."/>
            <person name="Na H."/>
            <person name="Barry K."/>
            <person name="Grigoriev I.V."/>
            <person name="Stajich J.E."/>
            <person name="Kennedy P.G."/>
        </authorList>
    </citation>
    <scope>NUCLEOTIDE SEQUENCE</scope>
    <source>
        <strain evidence="5">MN1</strain>
    </source>
</reference>
<organism evidence="5 6">
    <name type="scientific">Suillus subaureus</name>
    <dbReference type="NCBI Taxonomy" id="48587"/>
    <lineage>
        <taxon>Eukaryota</taxon>
        <taxon>Fungi</taxon>
        <taxon>Dikarya</taxon>
        <taxon>Basidiomycota</taxon>
        <taxon>Agaricomycotina</taxon>
        <taxon>Agaricomycetes</taxon>
        <taxon>Agaricomycetidae</taxon>
        <taxon>Boletales</taxon>
        <taxon>Suillineae</taxon>
        <taxon>Suillaceae</taxon>
        <taxon>Suillus</taxon>
    </lineage>
</organism>
<dbReference type="InterPro" id="IPR036875">
    <property type="entry name" value="Znf_CCHC_sf"/>
</dbReference>
<dbReference type="AlphaFoldDB" id="A0A9P7JIG5"/>
<evidence type="ECO:0000256" key="2">
    <source>
        <dbReference type="PROSITE-ProRule" id="PRU00047"/>
    </source>
</evidence>
<dbReference type="EMBL" id="JABBWG010000003">
    <property type="protein sequence ID" value="KAG1824591.1"/>
    <property type="molecule type" value="Genomic_DNA"/>
</dbReference>
<evidence type="ECO:0000256" key="3">
    <source>
        <dbReference type="SAM" id="MobiDB-lite"/>
    </source>
</evidence>
<keyword evidence="2" id="KW-0862">Zinc</keyword>
<dbReference type="SUPFAM" id="SSF57756">
    <property type="entry name" value="Retrovirus zinc finger-like domains"/>
    <property type="match status" value="1"/>
</dbReference>
<evidence type="ECO:0000313" key="6">
    <source>
        <dbReference type="Proteomes" id="UP000807769"/>
    </source>
</evidence>
<comment type="caution">
    <text evidence="5">The sequence shown here is derived from an EMBL/GenBank/DDBJ whole genome shotgun (WGS) entry which is preliminary data.</text>
</comment>
<feature type="compositionally biased region" description="Low complexity" evidence="3">
    <location>
        <begin position="274"/>
        <end position="285"/>
    </location>
</feature>
<evidence type="ECO:0000256" key="1">
    <source>
        <dbReference type="ARBA" id="ARBA00022664"/>
    </source>
</evidence>
<keyword evidence="2" id="KW-0863">Zinc-finger</keyword>
<dbReference type="GeneID" id="64624208"/>
<dbReference type="RefSeq" id="XP_041198308.1">
    <property type="nucleotide sequence ID" value="XM_041330191.1"/>
</dbReference>
<name>A0A9P7JIG5_9AGAM</name>
<proteinExistence type="predicted"/>
<evidence type="ECO:0000313" key="5">
    <source>
        <dbReference type="EMBL" id="KAG1824591.1"/>
    </source>
</evidence>
<dbReference type="OrthoDB" id="4230923at2759"/>
<dbReference type="InterPro" id="IPR001878">
    <property type="entry name" value="Znf_CCHC"/>
</dbReference>
<protein>
    <recommendedName>
        <fullName evidence="4">CCHC-type domain-containing protein</fullName>
    </recommendedName>
</protein>
<keyword evidence="6" id="KW-1185">Reference proteome</keyword>
<dbReference type="GO" id="GO:0006397">
    <property type="term" value="P:mRNA processing"/>
    <property type="evidence" value="ECO:0007669"/>
    <property type="project" value="UniProtKB-KW"/>
</dbReference>
<dbReference type="GO" id="GO:0008270">
    <property type="term" value="F:zinc ion binding"/>
    <property type="evidence" value="ECO:0007669"/>
    <property type="project" value="UniProtKB-KW"/>
</dbReference>
<feature type="region of interest" description="Disordered" evidence="3">
    <location>
        <begin position="214"/>
        <end position="292"/>
    </location>
</feature>
<accession>A0A9P7JIG5</accession>
<keyword evidence="1" id="KW-0507">mRNA processing</keyword>
<dbReference type="PROSITE" id="PS50158">
    <property type="entry name" value="ZF_CCHC"/>
    <property type="match status" value="1"/>
</dbReference>
<sequence length="292" mass="33185">MRAVTQFKQGSMIIEMTTKEAATFIHSNPGTKDELVRNLDPDATFKERSYPLIVPFTPVSYNPTDVESTRQLESENGWNNGTILSTRWVKPAEKRSSSQKVAHLMITFTEPQTANLAIRDGITIDHLLLWPKKNRHEPLRCAKCQHFGHIARECIAHGDTCANCGNNHRTSDCLTKDKFFCTACNTDDHASWSCDCPSFIQKCEDTDKRYPDNTLPYFPTDEEWTHATTPSKPPPYKKMPPTTFPNNELHQQRLDDYSTRNEGNRDNSDRAPTRRAAPTRGTRLPSRGFAPS</sequence>
<keyword evidence="2" id="KW-0479">Metal-binding</keyword>
<dbReference type="Proteomes" id="UP000807769">
    <property type="component" value="Unassembled WGS sequence"/>
</dbReference>
<evidence type="ECO:0000259" key="4">
    <source>
        <dbReference type="PROSITE" id="PS50158"/>
    </source>
</evidence>
<gene>
    <name evidence="5" type="ORF">BJ212DRAFT_1261619</name>
</gene>
<dbReference type="GO" id="GO:0003676">
    <property type="term" value="F:nucleic acid binding"/>
    <property type="evidence" value="ECO:0007669"/>
    <property type="project" value="InterPro"/>
</dbReference>